<gene>
    <name evidence="1" type="ordered locus">Ctha_0602</name>
</gene>
<evidence type="ECO:0000313" key="2">
    <source>
        <dbReference type="Proteomes" id="UP000001208"/>
    </source>
</evidence>
<dbReference type="KEGG" id="cts:Ctha_0602"/>
<protein>
    <submittedName>
        <fullName evidence="1">Uncharacterized protein</fullName>
    </submittedName>
</protein>
<reference evidence="1 2" key="1">
    <citation type="submission" date="2008-06" db="EMBL/GenBank/DDBJ databases">
        <title>Complete sequence of Chloroherpeton thalassium ATCC 35110.</title>
        <authorList>
            <consortium name="US DOE Joint Genome Institute"/>
            <person name="Lucas S."/>
            <person name="Copeland A."/>
            <person name="Lapidus A."/>
            <person name="Glavina del Rio T."/>
            <person name="Dalin E."/>
            <person name="Tice H."/>
            <person name="Bruce D."/>
            <person name="Goodwin L."/>
            <person name="Pitluck S."/>
            <person name="Schmutz J."/>
            <person name="Larimer F."/>
            <person name="Land M."/>
            <person name="Hauser L."/>
            <person name="Kyrpides N."/>
            <person name="Mikhailova N."/>
            <person name="Liu Z."/>
            <person name="Li T."/>
            <person name="Zhao F."/>
            <person name="Overmann J."/>
            <person name="Bryant D.A."/>
            <person name="Richardson P."/>
        </authorList>
    </citation>
    <scope>NUCLEOTIDE SEQUENCE [LARGE SCALE GENOMIC DNA]</scope>
    <source>
        <strain evidence="2">ATCC 35110 / GB-78</strain>
    </source>
</reference>
<sequence length="62" mass="7512">MNKNLLLFQVRGKDWGEYSKTYEMRFSALEIGYGLFARFLVRHFCLVFDRIGNTENNNRFRK</sequence>
<organism evidence="1 2">
    <name type="scientific">Chloroherpeton thalassium (strain ATCC 35110 / GB-78)</name>
    <dbReference type="NCBI Taxonomy" id="517418"/>
    <lineage>
        <taxon>Bacteria</taxon>
        <taxon>Pseudomonadati</taxon>
        <taxon>Chlorobiota</taxon>
        <taxon>Chlorobiia</taxon>
        <taxon>Chlorobiales</taxon>
        <taxon>Chloroherpetonaceae</taxon>
        <taxon>Chloroherpeton</taxon>
    </lineage>
</organism>
<accession>B3QVB8</accession>
<dbReference type="AlphaFoldDB" id="B3QVB8"/>
<dbReference type="STRING" id="517418.Ctha_0602"/>
<dbReference type="Proteomes" id="UP000001208">
    <property type="component" value="Chromosome"/>
</dbReference>
<name>B3QVB8_CHLT3</name>
<proteinExistence type="predicted"/>
<dbReference type="EMBL" id="CP001100">
    <property type="protein sequence ID" value="ACF13072.1"/>
    <property type="molecule type" value="Genomic_DNA"/>
</dbReference>
<keyword evidence="2" id="KW-1185">Reference proteome</keyword>
<evidence type="ECO:0000313" key="1">
    <source>
        <dbReference type="EMBL" id="ACF13072.1"/>
    </source>
</evidence>
<dbReference type="HOGENOM" id="CLU_2895834_0_0_10"/>